<accession>A0AAV0YYE3</accession>
<feature type="region of interest" description="Disordered" evidence="1">
    <location>
        <begin position="1"/>
        <end position="30"/>
    </location>
</feature>
<proteinExistence type="predicted"/>
<protein>
    <submittedName>
        <fullName evidence="2">Uncharacterized protein</fullName>
    </submittedName>
</protein>
<dbReference type="InterPro" id="IPR044282">
    <property type="entry name" value="ABAP1/ARIA"/>
</dbReference>
<name>A0AAV0YYE3_VICFA</name>
<keyword evidence="3" id="KW-1185">Reference proteome</keyword>
<gene>
    <name evidence="2" type="ORF">VFH_I435120</name>
</gene>
<evidence type="ECO:0000313" key="2">
    <source>
        <dbReference type="EMBL" id="CAI8590303.1"/>
    </source>
</evidence>
<dbReference type="EMBL" id="OX451736">
    <property type="protein sequence ID" value="CAI8590303.1"/>
    <property type="molecule type" value="Genomic_DNA"/>
</dbReference>
<dbReference type="PANTHER" id="PTHR46710">
    <property type="entry name" value="ARM REPEAT PROTEIN INTERACTING WITH ABF2"/>
    <property type="match status" value="1"/>
</dbReference>
<organism evidence="2 3">
    <name type="scientific">Vicia faba</name>
    <name type="common">Broad bean</name>
    <name type="synonym">Faba vulgaris</name>
    <dbReference type="NCBI Taxonomy" id="3906"/>
    <lineage>
        <taxon>Eukaryota</taxon>
        <taxon>Viridiplantae</taxon>
        <taxon>Streptophyta</taxon>
        <taxon>Embryophyta</taxon>
        <taxon>Tracheophyta</taxon>
        <taxon>Spermatophyta</taxon>
        <taxon>Magnoliopsida</taxon>
        <taxon>eudicotyledons</taxon>
        <taxon>Gunneridae</taxon>
        <taxon>Pentapetalae</taxon>
        <taxon>rosids</taxon>
        <taxon>fabids</taxon>
        <taxon>Fabales</taxon>
        <taxon>Fabaceae</taxon>
        <taxon>Papilionoideae</taxon>
        <taxon>50 kb inversion clade</taxon>
        <taxon>NPAAA clade</taxon>
        <taxon>Hologalegina</taxon>
        <taxon>IRL clade</taxon>
        <taxon>Fabeae</taxon>
        <taxon>Vicia</taxon>
    </lineage>
</organism>
<sequence length="255" mass="28346">MPTPIWSFRSPVGEDEDLNGNDGYSHKRDALSNPSRVKLQKIKLNHNFQVDMSGLVGIGPAQKYDGNQEVVNVVLMSFDSLRRRLCQLVDANELNMCMFKRTDLKAENGISQRNQQMLSQILANASEPTFHLRHALSTTGSDSVRRTHKCCVYIAGSSKYCTRLNSIQAYPRHSLSRAALLTSGSPIFFLDAFTVLIVFYSSTADAITNPAHENSSIKTRVRTEGGIRQLVHLRGFADTKVQRAAAGSMCRPKGR</sequence>
<reference evidence="2 3" key="1">
    <citation type="submission" date="2023-01" db="EMBL/GenBank/DDBJ databases">
        <authorList>
            <person name="Kreplak J."/>
        </authorList>
    </citation>
    <scope>NUCLEOTIDE SEQUENCE [LARGE SCALE GENOMIC DNA]</scope>
</reference>
<evidence type="ECO:0000313" key="3">
    <source>
        <dbReference type="Proteomes" id="UP001157006"/>
    </source>
</evidence>
<evidence type="ECO:0000256" key="1">
    <source>
        <dbReference type="SAM" id="MobiDB-lite"/>
    </source>
</evidence>
<dbReference type="Proteomes" id="UP001157006">
    <property type="component" value="Chromosome 1L"/>
</dbReference>
<dbReference type="PANTHER" id="PTHR46710:SF1">
    <property type="entry name" value="ARM REPEAT PROTEIN INTERACTING WITH ABF2"/>
    <property type="match status" value="1"/>
</dbReference>
<dbReference type="AlphaFoldDB" id="A0AAV0YYE3"/>